<feature type="domain" description="Histidine kinase/HSP90-like ATPase" evidence="1">
    <location>
        <begin position="40"/>
        <end position="131"/>
    </location>
</feature>
<comment type="caution">
    <text evidence="2">The sequence shown here is derived from an EMBL/GenBank/DDBJ whole genome shotgun (WGS) entry which is preliminary data.</text>
</comment>
<dbReference type="CDD" id="cd16936">
    <property type="entry name" value="HATPase_RsbW-like"/>
    <property type="match status" value="1"/>
</dbReference>
<dbReference type="Gene3D" id="3.30.565.10">
    <property type="entry name" value="Histidine kinase-like ATPase, C-terminal domain"/>
    <property type="match status" value="1"/>
</dbReference>
<accession>A0A6M0Q8K4</accession>
<evidence type="ECO:0000313" key="2">
    <source>
        <dbReference type="EMBL" id="NEY72692.1"/>
    </source>
</evidence>
<organism evidence="2 3">
    <name type="scientific">Bacillus mesophilus</name>
    <dbReference type="NCBI Taxonomy" id="1808955"/>
    <lineage>
        <taxon>Bacteria</taxon>
        <taxon>Bacillati</taxon>
        <taxon>Bacillota</taxon>
        <taxon>Bacilli</taxon>
        <taxon>Bacillales</taxon>
        <taxon>Bacillaceae</taxon>
        <taxon>Bacillus</taxon>
    </lineage>
</organism>
<dbReference type="InterPro" id="IPR036890">
    <property type="entry name" value="HATPase_C_sf"/>
</dbReference>
<evidence type="ECO:0000259" key="1">
    <source>
        <dbReference type="Pfam" id="PF13581"/>
    </source>
</evidence>
<dbReference type="RefSeq" id="WP_163180144.1">
    <property type="nucleotide sequence ID" value="NZ_JAAIWM010000004.1"/>
</dbReference>
<keyword evidence="2" id="KW-0067">ATP-binding</keyword>
<dbReference type="Pfam" id="PF13581">
    <property type="entry name" value="HATPase_c_2"/>
    <property type="match status" value="1"/>
</dbReference>
<keyword evidence="2" id="KW-0547">Nucleotide-binding</keyword>
<dbReference type="AlphaFoldDB" id="A0A6M0Q8K4"/>
<sequence>MEVLYSFSTYSEFQEKLDEVEQYLDRYAKNKKKYAMFSIIEAVNNVFEHANKAETDLCITLTLIFTKNQLIIESTHNGEEFNYKKKLEKIGDPDIYFQNHLTALRGRGIAIMKKCADNLQYFDNGRRITLTFQLLGDENGI</sequence>
<gene>
    <name evidence="2" type="ORF">G4D63_13225</name>
</gene>
<dbReference type="InterPro" id="IPR003594">
    <property type="entry name" value="HATPase_dom"/>
</dbReference>
<name>A0A6M0Q8K4_9BACI</name>
<keyword evidence="3" id="KW-1185">Reference proteome</keyword>
<dbReference type="SUPFAM" id="SSF55874">
    <property type="entry name" value="ATPase domain of HSP90 chaperone/DNA topoisomerase II/histidine kinase"/>
    <property type="match status" value="1"/>
</dbReference>
<dbReference type="GO" id="GO:0005524">
    <property type="term" value="F:ATP binding"/>
    <property type="evidence" value="ECO:0007669"/>
    <property type="project" value="UniProtKB-KW"/>
</dbReference>
<dbReference type="Proteomes" id="UP000481043">
    <property type="component" value="Unassembled WGS sequence"/>
</dbReference>
<dbReference type="EMBL" id="JAAIWM010000004">
    <property type="protein sequence ID" value="NEY72692.1"/>
    <property type="molecule type" value="Genomic_DNA"/>
</dbReference>
<evidence type="ECO:0000313" key="3">
    <source>
        <dbReference type="Proteomes" id="UP000481043"/>
    </source>
</evidence>
<proteinExistence type="predicted"/>
<reference evidence="2 3" key="1">
    <citation type="submission" date="2020-02" db="EMBL/GenBank/DDBJ databases">
        <title>Bacillus aquiflavi sp. nov., isolated from yellow water of strong flavor Chinese baijiu in Yibin region of China.</title>
        <authorList>
            <person name="Xie J."/>
        </authorList>
    </citation>
    <scope>NUCLEOTIDE SEQUENCE [LARGE SCALE GENOMIC DNA]</scope>
    <source>
        <strain evidence="2 3">SA4</strain>
    </source>
</reference>
<protein>
    <submittedName>
        <fullName evidence="2">ATP-binding protein</fullName>
    </submittedName>
</protein>